<reference evidence="2 3" key="1">
    <citation type="submission" date="2011-08" db="EMBL/GenBank/DDBJ databases">
        <title>The Genome Sequence of Clostridium orbiscindens 1_3_50AFAA.</title>
        <authorList>
            <consortium name="The Broad Institute Genome Sequencing Platform"/>
            <person name="Earl A."/>
            <person name="Ward D."/>
            <person name="Feldgarden M."/>
            <person name="Gevers D."/>
            <person name="Daigneault M."/>
            <person name="Strauss J."/>
            <person name="Allen-Vercoe E."/>
            <person name="Young S.K."/>
            <person name="Zeng Q."/>
            <person name="Gargeya S."/>
            <person name="Fitzgerald M."/>
            <person name="Haas B."/>
            <person name="Abouelleil A."/>
            <person name="Alvarado L."/>
            <person name="Arachchi H.M."/>
            <person name="Berlin A."/>
            <person name="Brown A."/>
            <person name="Chapman S.B."/>
            <person name="Chen Z."/>
            <person name="Dunbar C."/>
            <person name="Freedman E."/>
            <person name="Gearin G."/>
            <person name="Gellesch M."/>
            <person name="Goldberg J."/>
            <person name="Griggs A."/>
            <person name="Gujja S."/>
            <person name="Heiman D."/>
            <person name="Howarth C."/>
            <person name="Larson L."/>
            <person name="Lui A."/>
            <person name="MacDonald P.J.P."/>
            <person name="Montmayeur A."/>
            <person name="Murphy C."/>
            <person name="Neiman D."/>
            <person name="Pearson M."/>
            <person name="Priest M."/>
            <person name="Roberts A."/>
            <person name="Saif S."/>
            <person name="Shea T."/>
            <person name="Shenoy N."/>
            <person name="Sisk P."/>
            <person name="Stolte C."/>
            <person name="Sykes S."/>
            <person name="Wortman J."/>
            <person name="Nusbaum C."/>
            <person name="Birren B."/>
        </authorList>
    </citation>
    <scope>NUCLEOTIDE SEQUENCE [LARGE SCALE GENOMIC DNA]</scope>
    <source>
        <strain evidence="2 3">1_3_50AFAA</strain>
    </source>
</reference>
<name>A0A096B568_FLAPL</name>
<dbReference type="HOGENOM" id="CLU_111226_4_0_9"/>
<evidence type="ECO:0000313" key="3">
    <source>
        <dbReference type="Proteomes" id="UP000029585"/>
    </source>
</evidence>
<dbReference type="Pfam" id="PF00583">
    <property type="entry name" value="Acetyltransf_1"/>
    <property type="match status" value="1"/>
</dbReference>
<feature type="domain" description="N-acetyltransferase" evidence="1">
    <location>
        <begin position="4"/>
        <end position="150"/>
    </location>
</feature>
<dbReference type="RefSeq" id="WP_044941892.1">
    <property type="nucleotide sequence ID" value="NZ_KN174164.1"/>
</dbReference>
<gene>
    <name evidence="2" type="ORF">HMPREF9460_02687</name>
</gene>
<accession>A0A096B568</accession>
<dbReference type="InterPro" id="IPR016181">
    <property type="entry name" value="Acyl_CoA_acyltransferase"/>
</dbReference>
<dbReference type="AlphaFoldDB" id="A0A096B568"/>
<dbReference type="InterPro" id="IPR000182">
    <property type="entry name" value="GNAT_dom"/>
</dbReference>
<keyword evidence="3" id="KW-1185">Reference proteome</keyword>
<proteinExistence type="predicted"/>
<dbReference type="GO" id="GO:0016747">
    <property type="term" value="F:acyltransferase activity, transferring groups other than amino-acyl groups"/>
    <property type="evidence" value="ECO:0007669"/>
    <property type="project" value="InterPro"/>
</dbReference>
<dbReference type="Proteomes" id="UP000029585">
    <property type="component" value="Unassembled WGS sequence"/>
</dbReference>
<dbReference type="eggNOG" id="COG0456">
    <property type="taxonomic scope" value="Bacteria"/>
</dbReference>
<organism evidence="2 3">
    <name type="scientific">Flavonifractor plautii 1_3_50AFAA</name>
    <dbReference type="NCBI Taxonomy" id="742738"/>
    <lineage>
        <taxon>Bacteria</taxon>
        <taxon>Bacillati</taxon>
        <taxon>Bacillota</taxon>
        <taxon>Clostridia</taxon>
        <taxon>Eubacteriales</taxon>
        <taxon>Oscillospiraceae</taxon>
        <taxon>Flavonifractor</taxon>
    </lineage>
</organism>
<evidence type="ECO:0000259" key="1">
    <source>
        <dbReference type="PROSITE" id="PS51186"/>
    </source>
</evidence>
<dbReference type="EMBL" id="ADLO01000084">
    <property type="protein sequence ID" value="KGF54528.1"/>
    <property type="molecule type" value="Genomic_DNA"/>
</dbReference>
<sequence length="150" mass="17009">MDHITLQKVDESNFLACFSLRLEAQQEKFVSHPIRSLAQAYVYYSQCTPFAVCRAGQVVGYLMVIYDYDEEAYFIWHLMIDAQHQGRGCGRAAMEAALAYIRSKPFGASNLVRLTVSPENAAACHLYQTLRFSPTGRADGDEIELERVLY</sequence>
<comment type="caution">
    <text evidence="2">The sequence shown here is derived from an EMBL/GenBank/DDBJ whole genome shotgun (WGS) entry which is preliminary data.</text>
</comment>
<dbReference type="PATRIC" id="fig|742738.3.peg.2760"/>
<evidence type="ECO:0000313" key="2">
    <source>
        <dbReference type="EMBL" id="KGF54528.1"/>
    </source>
</evidence>
<dbReference type="SUPFAM" id="SSF55729">
    <property type="entry name" value="Acyl-CoA N-acyltransferases (Nat)"/>
    <property type="match status" value="1"/>
</dbReference>
<dbReference type="PROSITE" id="PS51186">
    <property type="entry name" value="GNAT"/>
    <property type="match status" value="1"/>
</dbReference>
<dbReference type="Gene3D" id="3.40.630.30">
    <property type="match status" value="1"/>
</dbReference>
<dbReference type="CDD" id="cd04301">
    <property type="entry name" value="NAT_SF"/>
    <property type="match status" value="1"/>
</dbReference>
<protein>
    <recommendedName>
        <fullName evidence="1">N-acetyltransferase domain-containing protein</fullName>
    </recommendedName>
</protein>